<proteinExistence type="predicted"/>
<protein>
    <submittedName>
        <fullName evidence="1">Uncharacterized protein</fullName>
    </submittedName>
</protein>
<evidence type="ECO:0000313" key="1">
    <source>
        <dbReference type="EMBL" id="KAL3285598.1"/>
    </source>
</evidence>
<dbReference type="Proteomes" id="UP001516400">
    <property type="component" value="Unassembled WGS sequence"/>
</dbReference>
<sequence>MESYLMKFTVYLKQTLHSYYLFYLQGDKHSGDYWKYINHLEKILSANNVDPTTCMQRLVCSAISHSLVNIKKGQATSSDKIIDGVSSSSWLLEQLQGTPMYFAVQDGLDGHQCDQIYTKCNLPTNTVESVVDTFQKLTMS</sequence>
<evidence type="ECO:0000313" key="2">
    <source>
        <dbReference type="Proteomes" id="UP001516400"/>
    </source>
</evidence>
<dbReference type="AlphaFoldDB" id="A0ABD2P3P8"/>
<reference evidence="1 2" key="1">
    <citation type="journal article" date="2021" name="BMC Biol.">
        <title>Horizontally acquired antibacterial genes associated with adaptive radiation of ladybird beetles.</title>
        <authorList>
            <person name="Li H.S."/>
            <person name="Tang X.F."/>
            <person name="Huang Y.H."/>
            <person name="Xu Z.Y."/>
            <person name="Chen M.L."/>
            <person name="Du X.Y."/>
            <person name="Qiu B.Y."/>
            <person name="Chen P.T."/>
            <person name="Zhang W."/>
            <person name="Slipinski A."/>
            <person name="Escalona H.E."/>
            <person name="Waterhouse R.M."/>
            <person name="Zwick A."/>
            <person name="Pang H."/>
        </authorList>
    </citation>
    <scope>NUCLEOTIDE SEQUENCE [LARGE SCALE GENOMIC DNA]</scope>
    <source>
        <strain evidence="1">SYSU2018</strain>
    </source>
</reference>
<dbReference type="Pfam" id="PF07841">
    <property type="entry name" value="DM4_12"/>
    <property type="match status" value="1"/>
</dbReference>
<accession>A0ABD2P3P8</accession>
<keyword evidence="2" id="KW-1185">Reference proteome</keyword>
<name>A0ABD2P3P8_9CUCU</name>
<comment type="caution">
    <text evidence="1">The sequence shown here is derived from an EMBL/GenBank/DDBJ whole genome shotgun (WGS) entry which is preliminary data.</text>
</comment>
<dbReference type="EMBL" id="JABFTP020000185">
    <property type="protein sequence ID" value="KAL3285598.1"/>
    <property type="molecule type" value="Genomic_DNA"/>
</dbReference>
<organism evidence="1 2">
    <name type="scientific">Cryptolaemus montrouzieri</name>
    <dbReference type="NCBI Taxonomy" id="559131"/>
    <lineage>
        <taxon>Eukaryota</taxon>
        <taxon>Metazoa</taxon>
        <taxon>Ecdysozoa</taxon>
        <taxon>Arthropoda</taxon>
        <taxon>Hexapoda</taxon>
        <taxon>Insecta</taxon>
        <taxon>Pterygota</taxon>
        <taxon>Neoptera</taxon>
        <taxon>Endopterygota</taxon>
        <taxon>Coleoptera</taxon>
        <taxon>Polyphaga</taxon>
        <taxon>Cucujiformia</taxon>
        <taxon>Coccinelloidea</taxon>
        <taxon>Coccinellidae</taxon>
        <taxon>Scymninae</taxon>
        <taxon>Scymnini</taxon>
        <taxon>Cryptolaemus</taxon>
    </lineage>
</organism>
<dbReference type="InterPro" id="IPR006631">
    <property type="entry name" value="DM4_12"/>
</dbReference>
<gene>
    <name evidence="1" type="ORF">HHI36_000127</name>
</gene>